<sequence length="132" mass="12585">MSKIMRLSAGLAMAGALLLASACGGDAGSGDGGTTDTGMSAFQDCLKEHGVSMPEGGRGGGRPSGAPTDRPSGTPTDRPSGAPTGRPSGGPGMSTEMRAAMQACASLRPEAPEGGQGGPGAPGDGGQQPSDG</sequence>
<name>A0ABP4C4I9_9ACTN</name>
<dbReference type="EMBL" id="BAAAHH010000024">
    <property type="protein sequence ID" value="GAA0960755.1"/>
    <property type="molecule type" value="Genomic_DNA"/>
</dbReference>
<evidence type="ECO:0000313" key="3">
    <source>
        <dbReference type="EMBL" id="GAA0960755.1"/>
    </source>
</evidence>
<feature type="signal peptide" evidence="2">
    <location>
        <begin position="1"/>
        <end position="22"/>
    </location>
</feature>
<comment type="caution">
    <text evidence="3">The sequence shown here is derived from an EMBL/GenBank/DDBJ whole genome shotgun (WGS) entry which is preliminary data.</text>
</comment>
<evidence type="ECO:0008006" key="5">
    <source>
        <dbReference type="Google" id="ProtNLM"/>
    </source>
</evidence>
<feature type="compositionally biased region" description="Gly residues" evidence="1">
    <location>
        <begin position="114"/>
        <end position="126"/>
    </location>
</feature>
<evidence type="ECO:0000256" key="1">
    <source>
        <dbReference type="SAM" id="MobiDB-lite"/>
    </source>
</evidence>
<feature type="chain" id="PRO_5047049008" description="PT repeat-containing protein" evidence="2">
    <location>
        <begin position="23"/>
        <end position="132"/>
    </location>
</feature>
<dbReference type="Proteomes" id="UP001500665">
    <property type="component" value="Unassembled WGS sequence"/>
</dbReference>
<keyword evidence="4" id="KW-1185">Reference proteome</keyword>
<evidence type="ECO:0000256" key="2">
    <source>
        <dbReference type="SAM" id="SignalP"/>
    </source>
</evidence>
<gene>
    <name evidence="3" type="ORF">GCM10009550_52360</name>
</gene>
<protein>
    <recommendedName>
        <fullName evidence="5">PT repeat-containing protein</fullName>
    </recommendedName>
</protein>
<accession>A0ABP4C4I9</accession>
<dbReference type="RefSeq" id="WP_344243611.1">
    <property type="nucleotide sequence ID" value="NZ_BAAAHH010000024.1"/>
</dbReference>
<organism evidence="3 4">
    <name type="scientific">Actinocorallia libanotica</name>
    <dbReference type="NCBI Taxonomy" id="46162"/>
    <lineage>
        <taxon>Bacteria</taxon>
        <taxon>Bacillati</taxon>
        <taxon>Actinomycetota</taxon>
        <taxon>Actinomycetes</taxon>
        <taxon>Streptosporangiales</taxon>
        <taxon>Thermomonosporaceae</taxon>
        <taxon>Actinocorallia</taxon>
    </lineage>
</organism>
<reference evidence="4" key="1">
    <citation type="journal article" date="2019" name="Int. J. Syst. Evol. Microbiol.">
        <title>The Global Catalogue of Microorganisms (GCM) 10K type strain sequencing project: providing services to taxonomists for standard genome sequencing and annotation.</title>
        <authorList>
            <consortium name="The Broad Institute Genomics Platform"/>
            <consortium name="The Broad Institute Genome Sequencing Center for Infectious Disease"/>
            <person name="Wu L."/>
            <person name="Ma J."/>
        </authorList>
    </citation>
    <scope>NUCLEOTIDE SEQUENCE [LARGE SCALE GENOMIC DNA]</scope>
    <source>
        <strain evidence="4">JCM 10696</strain>
    </source>
</reference>
<evidence type="ECO:0000313" key="4">
    <source>
        <dbReference type="Proteomes" id="UP001500665"/>
    </source>
</evidence>
<dbReference type="PROSITE" id="PS51257">
    <property type="entry name" value="PROKAR_LIPOPROTEIN"/>
    <property type="match status" value="1"/>
</dbReference>
<feature type="region of interest" description="Disordered" evidence="1">
    <location>
        <begin position="47"/>
        <end position="132"/>
    </location>
</feature>
<keyword evidence="2" id="KW-0732">Signal</keyword>
<proteinExistence type="predicted"/>